<accession>A0ABS3BS33</accession>
<dbReference type="PANTHER" id="PTHR47199">
    <property type="entry name" value="PHOTOSYSTEM II STABILITY/ASSEMBLY FACTOR HCF136, CHLOROPLASTIC"/>
    <property type="match status" value="1"/>
</dbReference>
<feature type="chain" id="PRO_5047211587" evidence="1">
    <location>
        <begin position="21"/>
        <end position="937"/>
    </location>
</feature>
<proteinExistence type="predicted"/>
<dbReference type="NCBIfam" id="TIGR04183">
    <property type="entry name" value="Por_Secre_tail"/>
    <property type="match status" value="1"/>
</dbReference>
<organism evidence="4 5">
    <name type="scientific">Algoriphagus aestuariicola</name>
    <dbReference type="NCBI Taxonomy" id="1852016"/>
    <lineage>
        <taxon>Bacteria</taxon>
        <taxon>Pseudomonadati</taxon>
        <taxon>Bacteroidota</taxon>
        <taxon>Cytophagia</taxon>
        <taxon>Cytophagales</taxon>
        <taxon>Cyclobacteriaceae</taxon>
        <taxon>Algoriphagus</taxon>
    </lineage>
</organism>
<evidence type="ECO:0000256" key="1">
    <source>
        <dbReference type="SAM" id="SignalP"/>
    </source>
</evidence>
<evidence type="ECO:0000259" key="2">
    <source>
        <dbReference type="Pfam" id="PF18962"/>
    </source>
</evidence>
<evidence type="ECO:0000313" key="4">
    <source>
        <dbReference type="EMBL" id="MBN7802108.1"/>
    </source>
</evidence>
<feature type="signal peptide" evidence="1">
    <location>
        <begin position="1"/>
        <end position="20"/>
    </location>
</feature>
<dbReference type="Pfam" id="PF18962">
    <property type="entry name" value="Por_Secre_tail"/>
    <property type="match status" value="1"/>
</dbReference>
<reference evidence="4 5" key="1">
    <citation type="submission" date="2021-03" db="EMBL/GenBank/DDBJ databases">
        <title>novel species isolated from a fishpond in China.</title>
        <authorList>
            <person name="Lu H."/>
            <person name="Cai Z."/>
        </authorList>
    </citation>
    <scope>NUCLEOTIDE SEQUENCE [LARGE SCALE GENOMIC DNA]</scope>
    <source>
        <strain evidence="4 5">JCM 31546</strain>
    </source>
</reference>
<feature type="domain" description="PKD-like" evidence="3">
    <location>
        <begin position="686"/>
        <end position="757"/>
    </location>
</feature>
<dbReference type="InterPro" id="IPR015943">
    <property type="entry name" value="WD40/YVTN_repeat-like_dom_sf"/>
</dbReference>
<dbReference type="RefSeq" id="WP_206570108.1">
    <property type="nucleotide sequence ID" value="NZ_JAFKCW010000003.1"/>
</dbReference>
<dbReference type="Pfam" id="PF19408">
    <property type="entry name" value="PKD_6"/>
    <property type="match status" value="3"/>
</dbReference>
<feature type="domain" description="PKD-like" evidence="3">
    <location>
        <begin position="770"/>
        <end position="847"/>
    </location>
</feature>
<sequence length="937" mass="98874">MKKLLPITFWLLMLTSSSLAQTLSRMQSWGLDFESVYWLNAQQGVAVGEKLIALSMDGGNTWEEVLQRFDLRFYDVVLLNAERGVAVGENGRIFITSDSGKTWQEKESGTSNDLFGIAKSSTSGLTAIGQNGEIIRSTDGGESWAKTPSGTNLALNDIQFIGENAGFIAAEGGNILSSQDRGNTWTLSSLPENNALFGIAFSSELIGYVVGADGFFAKTIDGGCSWSALNSGTINTLRKVAISPLDTRIVVAIGDMATITRTANSGSTFTKPSLGAAVTRNLKGMGFKPSSNLLSVVGQDGYLSNSSNAGANWAQKLAGIRNHFTAVDFLNQNTGYVAGENGGLFVTSNGATTLVNRSLPEPITIRSMGFWSTSFGYVGSDNGKIYRTSNSGTSWVAVPTSADRTITRFYLFAPSVVYLSGSRGYISRSFDSGSTWDQTVTSNTLENLKSLIFFDFGYGAAVGDKGQISRTFGGSEWETVPAASGENLNALAKIDSTRAIAVGDGGVILKTEDKAKSWRKIESGTTKKLKSVDFFGTNYGFIAGEDGLALATSDGGETWTPFATGTVRNLESVSAGTDQKAYFAGEDGTLLAYTCVPPSGSLGTIAGDSKSCLTTATYSILESDQTGSDIRWRVDGGEILSGQGTSQIEVKWTGLGRNAVLVSRTNFCGSGETSALEVSVASIPTSDSEISGEGAVCSEGSYTYSLPNIKGVSYTWTVSGGEIKNGQGTHAVEIIWDQAGEQKITVSQENYCGQGASLEKAISVTSAPASPLGIGGEALTSPGEEIYEIETLPGLNYRWSISGNGGRIASGQGSGRILVIWEQEGDFELSVEAQNACGYSSKRILPVNVNIITALEPAVAESLKIYPNPSQGTATVSADNLDSWSGISVVNSLGQAIVDLPIADGQKQIYLSGLPKGLLLIRLQGKQGAVTRKLLVR</sequence>
<feature type="domain" description="Secretion system C-terminal sorting" evidence="2">
    <location>
        <begin position="865"/>
        <end position="936"/>
    </location>
</feature>
<comment type="caution">
    <text evidence="4">The sequence shown here is derived from an EMBL/GenBank/DDBJ whole genome shotgun (WGS) entry which is preliminary data.</text>
</comment>
<dbReference type="Gene3D" id="2.130.10.10">
    <property type="entry name" value="YVTN repeat-like/Quinoprotein amine dehydrogenase"/>
    <property type="match status" value="3"/>
</dbReference>
<evidence type="ECO:0000313" key="5">
    <source>
        <dbReference type="Proteomes" id="UP000664698"/>
    </source>
</evidence>
<keyword evidence="5" id="KW-1185">Reference proteome</keyword>
<name>A0ABS3BS33_9BACT</name>
<dbReference type="InterPro" id="IPR045829">
    <property type="entry name" value="PKD_6"/>
</dbReference>
<gene>
    <name evidence="4" type="ORF">J0A67_14635</name>
</gene>
<protein>
    <submittedName>
        <fullName evidence="4">T9SS type A sorting domain-containing protein</fullName>
    </submittedName>
</protein>
<feature type="domain" description="PKD-like" evidence="3">
    <location>
        <begin position="602"/>
        <end position="678"/>
    </location>
</feature>
<dbReference type="SUPFAM" id="SSF110296">
    <property type="entry name" value="Oligoxyloglucan reducing end-specific cellobiohydrolase"/>
    <property type="match status" value="3"/>
</dbReference>
<keyword evidence="1" id="KW-0732">Signal</keyword>
<evidence type="ECO:0000259" key="3">
    <source>
        <dbReference type="Pfam" id="PF19408"/>
    </source>
</evidence>
<dbReference type="PANTHER" id="PTHR47199:SF2">
    <property type="entry name" value="PHOTOSYSTEM II STABILITY_ASSEMBLY FACTOR HCF136, CHLOROPLASTIC"/>
    <property type="match status" value="1"/>
</dbReference>
<dbReference type="EMBL" id="JAFKCW010000003">
    <property type="protein sequence ID" value="MBN7802108.1"/>
    <property type="molecule type" value="Genomic_DNA"/>
</dbReference>
<dbReference type="InterPro" id="IPR026444">
    <property type="entry name" value="Secre_tail"/>
</dbReference>
<dbReference type="Proteomes" id="UP000664698">
    <property type="component" value="Unassembled WGS sequence"/>
</dbReference>